<accession>A0A3S0RQ43</accession>
<proteinExistence type="predicted"/>
<feature type="transmembrane region" description="Helical" evidence="1">
    <location>
        <begin position="341"/>
        <end position="368"/>
    </location>
</feature>
<dbReference type="Proteomes" id="UP000282060">
    <property type="component" value="Unassembled WGS sequence"/>
</dbReference>
<organism evidence="4 5">
    <name type="scientific">Shewanella atlantica</name>
    <dbReference type="NCBI Taxonomy" id="271099"/>
    <lineage>
        <taxon>Bacteria</taxon>
        <taxon>Pseudomonadati</taxon>
        <taxon>Pseudomonadota</taxon>
        <taxon>Gammaproteobacteria</taxon>
        <taxon>Alteromonadales</taxon>
        <taxon>Shewanellaceae</taxon>
        <taxon>Shewanella</taxon>
    </lineage>
</organism>
<evidence type="ECO:0000259" key="2">
    <source>
        <dbReference type="Pfam" id="PF14400"/>
    </source>
</evidence>
<sequence length="503" mass="55659">MHSKKPFYILVALLFILGITASVYRGVEHKVPFLPGKQVQSWAVDAKVQFQGTGKPAEVSFSLPRDPAFEILVENATSPGYGLSITDTNDQSDRRAIWSVRSAQGQQDLYYKVTIIPTGSTKVMASAEPLAPKPYIWPATEQAAAEQAIEEVWAKSATNLSFAQQLNKALNAQERSQNIELLLSSNSPTKLFLRMLQSKGIPAQEVSGLFLEDQRRRQQLSPFVEVYNDGEWHLFDPNNGTQGRDDNLLLWDRSGKSVLDVIGGVNSQVNFSMLQDTRSALATSLDVMNNQDALDFSLYNLPLEEQALFKGILLIPIGVLMVVFLRVIVGLKTSGTFMPVLIALAFIQTTLLTGLVGFILIVACGLMIRSYLSDLNLLLISRISAVIIVVIGIIGVFTLLSYKLGLSEGLTITFFPMIILAWTIERMSILWEEEGPKEVVLQGGGSLFVATLAYLAMSATWVQHWVFNFLGIHLVILAVVLLMGQYTGYRLLELRRFKPLAGE</sequence>
<evidence type="ECO:0000313" key="4">
    <source>
        <dbReference type="EMBL" id="RTR33710.1"/>
    </source>
</evidence>
<dbReference type="OrthoDB" id="253840at2"/>
<dbReference type="InterPro" id="IPR038765">
    <property type="entry name" value="Papain-like_cys_pep_sf"/>
</dbReference>
<dbReference type="EMBL" id="RXNV01000002">
    <property type="protein sequence ID" value="RTR33710.1"/>
    <property type="molecule type" value="Genomic_DNA"/>
</dbReference>
<keyword evidence="1" id="KW-0812">Transmembrane</keyword>
<reference evidence="4 5" key="1">
    <citation type="submission" date="2018-12" db="EMBL/GenBank/DDBJ databases">
        <authorList>
            <person name="Yu L."/>
        </authorList>
    </citation>
    <scope>NUCLEOTIDE SEQUENCE [LARGE SCALE GENOMIC DNA]</scope>
    <source>
        <strain evidence="4 5">HAW-EB5</strain>
    </source>
</reference>
<feature type="transmembrane region" description="Helical" evidence="1">
    <location>
        <begin position="439"/>
        <end position="459"/>
    </location>
</feature>
<feature type="domain" description="Inactive transglutaminase fused to 7 transmembrane helices" evidence="2">
    <location>
        <begin position="24"/>
        <end position="185"/>
    </location>
</feature>
<dbReference type="Pfam" id="PF14402">
    <property type="entry name" value="7TM_transglut"/>
    <property type="match status" value="1"/>
</dbReference>
<feature type="domain" description="7 transmembrane helices usually fused to an inactive transglutaminase" evidence="3">
    <location>
        <begin position="257"/>
        <end position="500"/>
    </location>
</feature>
<evidence type="ECO:0000259" key="3">
    <source>
        <dbReference type="Pfam" id="PF14402"/>
    </source>
</evidence>
<comment type="caution">
    <text evidence="4">The sequence shown here is derived from an EMBL/GenBank/DDBJ whole genome shotgun (WGS) entry which is preliminary data.</text>
</comment>
<keyword evidence="1" id="KW-0472">Membrane</keyword>
<gene>
    <name evidence="4" type="ORF">EKG39_08420</name>
</gene>
<dbReference type="SUPFAM" id="SSF54001">
    <property type="entry name" value="Cysteine proteinases"/>
    <property type="match status" value="1"/>
</dbReference>
<dbReference type="RefSeq" id="WP_126505259.1">
    <property type="nucleotide sequence ID" value="NZ_RXNV01000002.1"/>
</dbReference>
<dbReference type="InterPro" id="IPR025840">
    <property type="entry name" value="7TM_transglut"/>
</dbReference>
<dbReference type="AlphaFoldDB" id="A0A3S0RQ43"/>
<keyword evidence="1" id="KW-1133">Transmembrane helix</keyword>
<feature type="transmembrane region" description="Helical" evidence="1">
    <location>
        <begin position="409"/>
        <end position="427"/>
    </location>
</feature>
<feature type="transmembrane region" description="Helical" evidence="1">
    <location>
        <begin position="307"/>
        <end position="329"/>
    </location>
</feature>
<dbReference type="InterPro" id="IPR025838">
    <property type="entry name" value="Transglut_i_TM"/>
</dbReference>
<protein>
    <submittedName>
        <fullName evidence="4">Gonadoliberin III</fullName>
    </submittedName>
</protein>
<evidence type="ECO:0000313" key="5">
    <source>
        <dbReference type="Proteomes" id="UP000282060"/>
    </source>
</evidence>
<feature type="transmembrane region" description="Helical" evidence="1">
    <location>
        <begin position="465"/>
        <end position="489"/>
    </location>
</feature>
<feature type="transmembrane region" description="Helical" evidence="1">
    <location>
        <begin position="6"/>
        <end position="27"/>
    </location>
</feature>
<evidence type="ECO:0000256" key="1">
    <source>
        <dbReference type="SAM" id="Phobius"/>
    </source>
</evidence>
<dbReference type="Pfam" id="PF14400">
    <property type="entry name" value="Transglut_i_TM"/>
    <property type="match status" value="1"/>
</dbReference>
<name>A0A3S0RQ43_9GAMM</name>
<keyword evidence="5" id="KW-1185">Reference proteome</keyword>
<feature type="transmembrane region" description="Helical" evidence="1">
    <location>
        <begin position="375"/>
        <end position="397"/>
    </location>
</feature>
<dbReference type="Gene3D" id="3.10.620.30">
    <property type="match status" value="1"/>
</dbReference>